<evidence type="ECO:0000313" key="3">
    <source>
        <dbReference type="Proteomes" id="UP001176941"/>
    </source>
</evidence>
<keyword evidence="3" id="KW-1185">Reference proteome</keyword>
<evidence type="ECO:0000313" key="2">
    <source>
        <dbReference type="EMBL" id="CAI9158081.1"/>
    </source>
</evidence>
<sequence>MVGPLKKEQGALVPRSSLTSVHQGASPYLTPPAHPWEGDSDKAGGPVPRTLCPAQEEALSPTPAVKPLLQTGLFPVCLRPDLPDSTPCCCRAPGTSPSDILHTLGPPYF</sequence>
<dbReference type="EMBL" id="OX459952">
    <property type="protein sequence ID" value="CAI9158081.1"/>
    <property type="molecule type" value="Genomic_DNA"/>
</dbReference>
<proteinExistence type="predicted"/>
<reference evidence="2" key="1">
    <citation type="submission" date="2023-04" db="EMBL/GenBank/DDBJ databases">
        <authorList>
            <consortium name="ELIXIR-Norway"/>
        </authorList>
    </citation>
    <scope>NUCLEOTIDE SEQUENCE [LARGE SCALE GENOMIC DNA]</scope>
</reference>
<name>A0ABN8YA66_RANTA</name>
<organism evidence="2 3">
    <name type="scientific">Rangifer tarandus platyrhynchus</name>
    <name type="common">Svalbard reindeer</name>
    <dbReference type="NCBI Taxonomy" id="3082113"/>
    <lineage>
        <taxon>Eukaryota</taxon>
        <taxon>Metazoa</taxon>
        <taxon>Chordata</taxon>
        <taxon>Craniata</taxon>
        <taxon>Vertebrata</taxon>
        <taxon>Euteleostomi</taxon>
        <taxon>Mammalia</taxon>
        <taxon>Eutheria</taxon>
        <taxon>Laurasiatheria</taxon>
        <taxon>Artiodactyla</taxon>
        <taxon>Ruminantia</taxon>
        <taxon>Pecora</taxon>
        <taxon>Cervidae</taxon>
        <taxon>Odocoileinae</taxon>
        <taxon>Rangifer</taxon>
    </lineage>
</organism>
<gene>
    <name evidence="2" type="ORF">MRATA1EN1_LOCUS7043</name>
</gene>
<evidence type="ECO:0000256" key="1">
    <source>
        <dbReference type="SAM" id="MobiDB-lite"/>
    </source>
</evidence>
<dbReference type="Proteomes" id="UP001176941">
    <property type="component" value="Chromosome 16"/>
</dbReference>
<protein>
    <submittedName>
        <fullName evidence="2">Uncharacterized protein</fullName>
    </submittedName>
</protein>
<accession>A0ABN8YA66</accession>
<feature type="region of interest" description="Disordered" evidence="1">
    <location>
        <begin position="1"/>
        <end position="51"/>
    </location>
</feature>